<reference evidence="2 3" key="1">
    <citation type="journal article" date="2019" name="Genome Biol. Evol.">
        <title>Insights into the evolution of the New World diploid cottons (Gossypium, subgenus Houzingenia) based on genome sequencing.</title>
        <authorList>
            <person name="Grover C.E."/>
            <person name="Arick M.A. 2nd"/>
            <person name="Thrash A."/>
            <person name="Conover J.L."/>
            <person name="Sanders W.S."/>
            <person name="Peterson D.G."/>
            <person name="Frelichowski J.E."/>
            <person name="Scheffler J.A."/>
            <person name="Scheffler B.E."/>
            <person name="Wendel J.F."/>
        </authorList>
    </citation>
    <scope>NUCLEOTIDE SEQUENCE [LARGE SCALE GENOMIC DNA]</scope>
    <source>
        <strain evidence="2">157</strain>
        <tissue evidence="2">Leaf</tissue>
    </source>
</reference>
<sequence>MILMLQILCKPFLVILNSYLMSKSTSPSLVESSNVSNNDLVYSSLHQLNVNRAYLG</sequence>
<dbReference type="EMBL" id="JABEZX010000009">
    <property type="protein sequence ID" value="MBA0567281.1"/>
    <property type="molecule type" value="Genomic_DNA"/>
</dbReference>
<name>A0A7J8MRC7_9ROSI</name>
<protein>
    <submittedName>
        <fullName evidence="2">Uncharacterized protein</fullName>
    </submittedName>
</protein>
<keyword evidence="3" id="KW-1185">Reference proteome</keyword>
<comment type="caution">
    <text evidence="2">The sequence shown here is derived from an EMBL/GenBank/DDBJ whole genome shotgun (WGS) entry which is preliminary data.</text>
</comment>
<keyword evidence="1" id="KW-0732">Signal</keyword>
<evidence type="ECO:0000313" key="2">
    <source>
        <dbReference type="EMBL" id="MBA0567281.1"/>
    </source>
</evidence>
<gene>
    <name evidence="2" type="ORF">Golob_012027</name>
</gene>
<evidence type="ECO:0000313" key="3">
    <source>
        <dbReference type="Proteomes" id="UP000593572"/>
    </source>
</evidence>
<dbReference type="AlphaFoldDB" id="A0A7J8MRC7"/>
<proteinExistence type="predicted"/>
<feature type="chain" id="PRO_5029588622" evidence="1">
    <location>
        <begin position="17"/>
        <end position="56"/>
    </location>
</feature>
<accession>A0A7J8MRC7</accession>
<organism evidence="2 3">
    <name type="scientific">Gossypium lobatum</name>
    <dbReference type="NCBI Taxonomy" id="34289"/>
    <lineage>
        <taxon>Eukaryota</taxon>
        <taxon>Viridiplantae</taxon>
        <taxon>Streptophyta</taxon>
        <taxon>Embryophyta</taxon>
        <taxon>Tracheophyta</taxon>
        <taxon>Spermatophyta</taxon>
        <taxon>Magnoliopsida</taxon>
        <taxon>eudicotyledons</taxon>
        <taxon>Gunneridae</taxon>
        <taxon>Pentapetalae</taxon>
        <taxon>rosids</taxon>
        <taxon>malvids</taxon>
        <taxon>Malvales</taxon>
        <taxon>Malvaceae</taxon>
        <taxon>Malvoideae</taxon>
        <taxon>Gossypium</taxon>
    </lineage>
</organism>
<feature type="signal peptide" evidence="1">
    <location>
        <begin position="1"/>
        <end position="16"/>
    </location>
</feature>
<dbReference type="Proteomes" id="UP000593572">
    <property type="component" value="Unassembled WGS sequence"/>
</dbReference>
<evidence type="ECO:0000256" key="1">
    <source>
        <dbReference type="SAM" id="SignalP"/>
    </source>
</evidence>